<sequence>MMKITARHQIILYIAGRNVAIGALGYWRVITHCGLAPRKIEASKCHYSAIHPLIDGFCLLKSPYSEKHPLASMTINIPVSFRAAGNAFTLAAAPPSAWHHVIAAVV</sequence>
<evidence type="ECO:0000313" key="2">
    <source>
        <dbReference type="Proteomes" id="UP000059419"/>
    </source>
</evidence>
<reference evidence="2" key="1">
    <citation type="submission" date="2015-11" db="EMBL/GenBank/DDBJ databases">
        <authorList>
            <person name="Blom J."/>
        </authorList>
    </citation>
    <scope>NUCLEOTIDE SEQUENCE [LARGE SCALE GENOMIC DNA]</scope>
</reference>
<organism evidence="1 2">
    <name type="scientific">Duffyella gerundensis</name>
    <dbReference type="NCBI Taxonomy" id="1619313"/>
    <lineage>
        <taxon>Bacteria</taxon>
        <taxon>Pseudomonadati</taxon>
        <taxon>Pseudomonadota</taxon>
        <taxon>Gammaproteobacteria</taxon>
        <taxon>Enterobacterales</taxon>
        <taxon>Erwiniaceae</taxon>
        <taxon>Duffyella</taxon>
    </lineage>
</organism>
<dbReference type="STRING" id="1619313.EM595_3135"/>
<gene>
    <name evidence="1" type="ORF">EM595_3135</name>
</gene>
<dbReference type="AlphaFoldDB" id="A0A0U5L9F6"/>
<evidence type="ECO:0000313" key="1">
    <source>
        <dbReference type="EMBL" id="CUU25366.1"/>
    </source>
</evidence>
<name>A0A0U5L9F6_9GAMM</name>
<dbReference type="EMBL" id="LN907827">
    <property type="protein sequence ID" value="CUU25366.1"/>
    <property type="molecule type" value="Genomic_DNA"/>
</dbReference>
<dbReference type="KEGG" id="ege:EM595_3135"/>
<dbReference type="Proteomes" id="UP000059419">
    <property type="component" value="Chromosome 1"/>
</dbReference>
<accession>A0A0U5L9F6</accession>
<proteinExistence type="predicted"/>
<keyword evidence="2" id="KW-1185">Reference proteome</keyword>
<protein>
    <submittedName>
        <fullName evidence="1">Uncharacterized protein</fullName>
    </submittedName>
</protein>
<dbReference type="PATRIC" id="fig|1619313.3.peg.3253"/>